<comment type="similarity">
    <text evidence="1 5">Belongs to the peptidase S8 family.</text>
</comment>
<gene>
    <name evidence="8" type="ORF">ESZ26_04450</name>
    <name evidence="9" type="ORF">ESZ27_02030</name>
</gene>
<dbReference type="EMBL" id="VOLQ01000003">
    <property type="protein sequence ID" value="TWX71203.1"/>
    <property type="molecule type" value="Genomic_DNA"/>
</dbReference>
<feature type="domain" description="Peptidase S8/S53" evidence="7">
    <location>
        <begin position="141"/>
        <end position="442"/>
    </location>
</feature>
<dbReference type="PANTHER" id="PTHR43806">
    <property type="entry name" value="PEPTIDASE S8"/>
    <property type="match status" value="1"/>
</dbReference>
<evidence type="ECO:0000256" key="3">
    <source>
        <dbReference type="ARBA" id="ARBA00022801"/>
    </source>
</evidence>
<keyword evidence="2 5" id="KW-0645">Protease</keyword>
<evidence type="ECO:0000256" key="5">
    <source>
        <dbReference type="PROSITE-ProRule" id="PRU01240"/>
    </source>
</evidence>
<dbReference type="PRINTS" id="PR00723">
    <property type="entry name" value="SUBTILISIN"/>
</dbReference>
<dbReference type="AlphaFoldDB" id="A0A5C6QR44"/>
<feature type="active site" description="Charge relay system" evidence="5">
    <location>
        <position position="150"/>
    </location>
</feature>
<comment type="caution">
    <text evidence="9">The sequence shown here is derived from an EMBL/GenBank/DDBJ whole genome shotgun (WGS) entry which is preliminary data.</text>
</comment>
<dbReference type="PROSITE" id="PS51892">
    <property type="entry name" value="SUBTILASE"/>
    <property type="match status" value="1"/>
</dbReference>
<dbReference type="OrthoDB" id="9790784at2"/>
<keyword evidence="3 5" id="KW-0378">Hydrolase</keyword>
<dbReference type="InterPro" id="IPR022398">
    <property type="entry name" value="Peptidase_S8_His-AS"/>
</dbReference>
<feature type="signal peptide" evidence="6">
    <location>
        <begin position="1"/>
        <end position="24"/>
    </location>
</feature>
<dbReference type="Proteomes" id="UP000321917">
    <property type="component" value="Unassembled WGS sequence"/>
</dbReference>
<dbReference type="Proteomes" id="UP000321525">
    <property type="component" value="Unassembled WGS sequence"/>
</dbReference>
<dbReference type="Pfam" id="PF00082">
    <property type="entry name" value="Peptidase_S8"/>
    <property type="match status" value="1"/>
</dbReference>
<proteinExistence type="inferred from homology"/>
<keyword evidence="4 5" id="KW-0720">Serine protease</keyword>
<feature type="active site" description="Charge relay system" evidence="5">
    <location>
        <position position="403"/>
    </location>
</feature>
<feature type="active site" description="Charge relay system" evidence="5">
    <location>
        <position position="202"/>
    </location>
</feature>
<dbReference type="InterPro" id="IPR036852">
    <property type="entry name" value="Peptidase_S8/S53_dom_sf"/>
</dbReference>
<keyword evidence="6" id="KW-0732">Signal</keyword>
<dbReference type="SUPFAM" id="SSF52743">
    <property type="entry name" value="Subtilisin-like"/>
    <property type="match status" value="1"/>
</dbReference>
<evidence type="ECO:0000259" key="7">
    <source>
        <dbReference type="Pfam" id="PF00082"/>
    </source>
</evidence>
<dbReference type="InterPro" id="IPR000209">
    <property type="entry name" value="Peptidase_S8/S53_dom"/>
</dbReference>
<name>A0A5C6QR44_9GAMM</name>
<sequence>MSKLTLSTWVAASLALIMPMQALAKSTIGEQLAQTLPTMTGKETIIAVITFQQMKPLSVNQIQALIALGISKGVQFSALPVIGVVANVAQIKAIAARDDVRSIWLNRKLSYFIANSRQKSGVNKIQATDFVNINGGTDYSGKGVTIMVNDSGIDATHQDLFFGDVVIDNVEAATQSSALAKISTTETFITRGQYNTDVNTDHGTHCAGIIAGSGAMSDGKYKGVAPDADLVGYGSGDNLTILDAVSGYDYAINHRYNYQNPLRIISNAWGSTGKFDANGPISLASYKAYTLGVLSVFSAGNSGSGKNSHNPYAQFPWVISVGAGDSNGHLVDFSSRDLSYKTGHFTMPDKQEWTYNNQVTIVAPGHYMVSTRSSNNSLAYSADDDFLFDSAYTPFYSRLSGTSIATSYTVGVAALMMEANPLLSIDEIKKLLAMSATQMLGYQVWEVGAGYIDIRAAVAAAKTHVKAYK</sequence>
<dbReference type="Gene3D" id="3.40.50.200">
    <property type="entry name" value="Peptidase S8/S53 domain"/>
    <property type="match status" value="1"/>
</dbReference>
<evidence type="ECO:0000256" key="1">
    <source>
        <dbReference type="ARBA" id="ARBA00011073"/>
    </source>
</evidence>
<organism evidence="9 11">
    <name type="scientific">Colwellia hornerae</name>
    <dbReference type="NCBI Taxonomy" id="89402"/>
    <lineage>
        <taxon>Bacteria</taxon>
        <taxon>Pseudomonadati</taxon>
        <taxon>Pseudomonadota</taxon>
        <taxon>Gammaproteobacteria</taxon>
        <taxon>Alteromonadales</taxon>
        <taxon>Colwelliaceae</taxon>
        <taxon>Colwellia</taxon>
    </lineage>
</organism>
<protein>
    <submittedName>
        <fullName evidence="9">S8 family serine peptidase</fullName>
    </submittedName>
</protein>
<reference evidence="9 11" key="1">
    <citation type="submission" date="2019-07" db="EMBL/GenBank/DDBJ databases">
        <title>Genomes of sea-ice associated Colwellia species.</title>
        <authorList>
            <person name="Bowman J.P."/>
        </authorList>
    </citation>
    <scope>NUCLEOTIDE SEQUENCE [LARGE SCALE GENOMIC DNA]</scope>
    <source>
        <strain evidence="8 10">ACAM 607</strain>
        <strain evidence="9 11">IC036</strain>
    </source>
</reference>
<dbReference type="GO" id="GO:0006508">
    <property type="term" value="P:proteolysis"/>
    <property type="evidence" value="ECO:0007669"/>
    <property type="project" value="UniProtKB-KW"/>
</dbReference>
<evidence type="ECO:0000256" key="2">
    <source>
        <dbReference type="ARBA" id="ARBA00022670"/>
    </source>
</evidence>
<dbReference type="PROSITE" id="PS00137">
    <property type="entry name" value="SUBTILASE_HIS"/>
    <property type="match status" value="1"/>
</dbReference>
<accession>A0A5C6QR44</accession>
<dbReference type="InterPro" id="IPR050131">
    <property type="entry name" value="Peptidase_S8_subtilisin-like"/>
</dbReference>
<dbReference type="InterPro" id="IPR015500">
    <property type="entry name" value="Peptidase_S8_subtilisin-rel"/>
</dbReference>
<dbReference type="PANTHER" id="PTHR43806:SF65">
    <property type="entry name" value="SERINE PROTEASE APRX"/>
    <property type="match status" value="1"/>
</dbReference>
<evidence type="ECO:0000256" key="4">
    <source>
        <dbReference type="ARBA" id="ARBA00022825"/>
    </source>
</evidence>
<dbReference type="GO" id="GO:0004252">
    <property type="term" value="F:serine-type endopeptidase activity"/>
    <property type="evidence" value="ECO:0007669"/>
    <property type="project" value="UniProtKB-UniRule"/>
</dbReference>
<evidence type="ECO:0000313" key="9">
    <source>
        <dbReference type="EMBL" id="TWX71203.1"/>
    </source>
</evidence>
<evidence type="ECO:0000256" key="6">
    <source>
        <dbReference type="SAM" id="SignalP"/>
    </source>
</evidence>
<evidence type="ECO:0000313" key="8">
    <source>
        <dbReference type="EMBL" id="TWX61871.1"/>
    </source>
</evidence>
<dbReference type="RefSeq" id="WP_146798395.1">
    <property type="nucleotide sequence ID" value="NZ_VOLP01000006.1"/>
</dbReference>
<feature type="chain" id="PRO_5022821759" evidence="6">
    <location>
        <begin position="25"/>
        <end position="469"/>
    </location>
</feature>
<evidence type="ECO:0000313" key="10">
    <source>
        <dbReference type="Proteomes" id="UP000321525"/>
    </source>
</evidence>
<dbReference type="EMBL" id="VOLR01000005">
    <property type="protein sequence ID" value="TWX61871.1"/>
    <property type="molecule type" value="Genomic_DNA"/>
</dbReference>
<keyword evidence="10" id="KW-1185">Reference proteome</keyword>
<evidence type="ECO:0000313" key="11">
    <source>
        <dbReference type="Proteomes" id="UP000321917"/>
    </source>
</evidence>